<dbReference type="Pfam" id="PF24698">
    <property type="entry name" value="DUF7662"/>
    <property type="match status" value="1"/>
</dbReference>
<feature type="domain" description="DUF7662" evidence="1">
    <location>
        <begin position="7"/>
        <end position="83"/>
    </location>
</feature>
<sequence length="85" mass="9550">VGKVSKYEPLLQFFAKSDEILITLSFAQVEEILSAPLPPSAHRHPAWWANETSGTHTHSNSWMDVGYHTENLDLNAQTVSFRKIG</sequence>
<gene>
    <name evidence="2" type="ORF">METZ01_LOCUS460436</name>
</gene>
<reference evidence="2" key="1">
    <citation type="submission" date="2018-05" db="EMBL/GenBank/DDBJ databases">
        <authorList>
            <person name="Lanie J.A."/>
            <person name="Ng W.-L."/>
            <person name="Kazmierczak K.M."/>
            <person name="Andrzejewski T.M."/>
            <person name="Davidsen T.M."/>
            <person name="Wayne K.J."/>
            <person name="Tettelin H."/>
            <person name="Glass J.I."/>
            <person name="Rusch D."/>
            <person name="Podicherti R."/>
            <person name="Tsui H.-C.T."/>
            <person name="Winkler M.E."/>
        </authorList>
    </citation>
    <scope>NUCLEOTIDE SEQUENCE</scope>
</reference>
<proteinExistence type="predicted"/>
<dbReference type="EMBL" id="UINC01192438">
    <property type="protein sequence ID" value="SVE07582.1"/>
    <property type="molecule type" value="Genomic_DNA"/>
</dbReference>
<feature type="non-terminal residue" evidence="2">
    <location>
        <position position="1"/>
    </location>
</feature>
<dbReference type="AlphaFoldDB" id="A0A383AII7"/>
<name>A0A383AII7_9ZZZZ</name>
<dbReference type="InterPro" id="IPR056079">
    <property type="entry name" value="DUF7662"/>
</dbReference>
<protein>
    <recommendedName>
        <fullName evidence="1">DUF7662 domain-containing protein</fullName>
    </recommendedName>
</protein>
<organism evidence="2">
    <name type="scientific">marine metagenome</name>
    <dbReference type="NCBI Taxonomy" id="408172"/>
    <lineage>
        <taxon>unclassified sequences</taxon>
        <taxon>metagenomes</taxon>
        <taxon>ecological metagenomes</taxon>
    </lineage>
</organism>
<evidence type="ECO:0000259" key="1">
    <source>
        <dbReference type="Pfam" id="PF24698"/>
    </source>
</evidence>
<accession>A0A383AII7</accession>
<evidence type="ECO:0000313" key="2">
    <source>
        <dbReference type="EMBL" id="SVE07582.1"/>
    </source>
</evidence>